<organism evidence="1">
    <name type="scientific">Sesamum latifolium</name>
    <dbReference type="NCBI Taxonomy" id="2727402"/>
    <lineage>
        <taxon>Eukaryota</taxon>
        <taxon>Viridiplantae</taxon>
        <taxon>Streptophyta</taxon>
        <taxon>Embryophyta</taxon>
        <taxon>Tracheophyta</taxon>
        <taxon>Spermatophyta</taxon>
        <taxon>Magnoliopsida</taxon>
        <taxon>eudicotyledons</taxon>
        <taxon>Gunneridae</taxon>
        <taxon>Pentapetalae</taxon>
        <taxon>asterids</taxon>
        <taxon>lamiids</taxon>
        <taxon>Lamiales</taxon>
        <taxon>Pedaliaceae</taxon>
        <taxon>Sesamum</taxon>
    </lineage>
</organism>
<gene>
    <name evidence="1" type="ORF">Slati_3508100</name>
</gene>
<evidence type="ECO:0008006" key="2">
    <source>
        <dbReference type="Google" id="ProtNLM"/>
    </source>
</evidence>
<name>A0AAW2UK70_9LAMI</name>
<protein>
    <recommendedName>
        <fullName evidence="2">Reverse transcriptase zinc-binding domain-containing protein</fullName>
    </recommendedName>
</protein>
<dbReference type="EMBL" id="JACGWN010000012">
    <property type="protein sequence ID" value="KAL0416762.1"/>
    <property type="molecule type" value="Genomic_DNA"/>
</dbReference>
<sequence>MAVCLGVQRQAESFTFRVEVCPKCDAYSFQSLREGTRVEGGCLGCGADTEELVHVLWQCCIARLSWALSNLPWRVIEYRAGSTENWMRAAYWDLRGPEYDYFLAICWALWRERNNWLFEGSVSKAHEIVGFAKRCCITNSTSTLDVQSRGVG</sequence>
<dbReference type="AlphaFoldDB" id="A0AAW2UK70"/>
<accession>A0AAW2UK70</accession>
<reference evidence="1" key="1">
    <citation type="submission" date="2020-06" db="EMBL/GenBank/DDBJ databases">
        <authorList>
            <person name="Li T."/>
            <person name="Hu X."/>
            <person name="Zhang T."/>
            <person name="Song X."/>
            <person name="Zhang H."/>
            <person name="Dai N."/>
            <person name="Sheng W."/>
            <person name="Hou X."/>
            <person name="Wei L."/>
        </authorList>
    </citation>
    <scope>NUCLEOTIDE SEQUENCE</scope>
    <source>
        <strain evidence="1">KEN1</strain>
        <tissue evidence="1">Leaf</tissue>
    </source>
</reference>
<evidence type="ECO:0000313" key="1">
    <source>
        <dbReference type="EMBL" id="KAL0416762.1"/>
    </source>
</evidence>
<proteinExistence type="predicted"/>
<comment type="caution">
    <text evidence="1">The sequence shown here is derived from an EMBL/GenBank/DDBJ whole genome shotgun (WGS) entry which is preliminary data.</text>
</comment>
<reference evidence="1" key="2">
    <citation type="journal article" date="2024" name="Plant">
        <title>Genomic evolution and insights into agronomic trait innovations of Sesamum species.</title>
        <authorList>
            <person name="Miao H."/>
            <person name="Wang L."/>
            <person name="Qu L."/>
            <person name="Liu H."/>
            <person name="Sun Y."/>
            <person name="Le M."/>
            <person name="Wang Q."/>
            <person name="Wei S."/>
            <person name="Zheng Y."/>
            <person name="Lin W."/>
            <person name="Duan Y."/>
            <person name="Cao H."/>
            <person name="Xiong S."/>
            <person name="Wang X."/>
            <person name="Wei L."/>
            <person name="Li C."/>
            <person name="Ma Q."/>
            <person name="Ju M."/>
            <person name="Zhao R."/>
            <person name="Li G."/>
            <person name="Mu C."/>
            <person name="Tian Q."/>
            <person name="Mei H."/>
            <person name="Zhang T."/>
            <person name="Gao T."/>
            <person name="Zhang H."/>
        </authorList>
    </citation>
    <scope>NUCLEOTIDE SEQUENCE</scope>
    <source>
        <strain evidence="1">KEN1</strain>
    </source>
</reference>